<evidence type="ECO:0000313" key="1">
    <source>
        <dbReference type="EMBL" id="KAK9991957.1"/>
    </source>
</evidence>
<dbReference type="EMBL" id="JAZDWU010000009">
    <property type="protein sequence ID" value="KAK9991957.1"/>
    <property type="molecule type" value="Genomic_DNA"/>
</dbReference>
<accession>A0AAW2C2X4</accession>
<name>A0AAW2C2X4_9ROSI</name>
<proteinExistence type="predicted"/>
<comment type="caution">
    <text evidence="1">The sequence shown here is derived from an EMBL/GenBank/DDBJ whole genome shotgun (WGS) entry which is preliminary data.</text>
</comment>
<dbReference type="Proteomes" id="UP001459277">
    <property type="component" value="Unassembled WGS sequence"/>
</dbReference>
<reference evidence="1 2" key="1">
    <citation type="submission" date="2024-01" db="EMBL/GenBank/DDBJ databases">
        <title>A telomere-to-telomere, gap-free genome of sweet tea (Lithocarpus litseifolius).</title>
        <authorList>
            <person name="Zhou J."/>
        </authorList>
    </citation>
    <scope>NUCLEOTIDE SEQUENCE [LARGE SCALE GENOMIC DNA]</scope>
    <source>
        <strain evidence="1">Zhou-2022a</strain>
        <tissue evidence="1">Leaf</tissue>
    </source>
</reference>
<sequence>MKVILGVLAKELVGRHLHKLAQVLGESLHITSEYLAQETKVISAVSRVESLEAKNSKLKKDLIDTMGEANAMKEKLKVMGGDLRAERQLLVKKDE</sequence>
<protein>
    <submittedName>
        <fullName evidence="1">Uncharacterized protein</fullName>
    </submittedName>
</protein>
<gene>
    <name evidence="1" type="ORF">SO802_026942</name>
</gene>
<evidence type="ECO:0000313" key="2">
    <source>
        <dbReference type="Proteomes" id="UP001459277"/>
    </source>
</evidence>
<dbReference type="AlphaFoldDB" id="A0AAW2C2X4"/>
<organism evidence="1 2">
    <name type="scientific">Lithocarpus litseifolius</name>
    <dbReference type="NCBI Taxonomy" id="425828"/>
    <lineage>
        <taxon>Eukaryota</taxon>
        <taxon>Viridiplantae</taxon>
        <taxon>Streptophyta</taxon>
        <taxon>Embryophyta</taxon>
        <taxon>Tracheophyta</taxon>
        <taxon>Spermatophyta</taxon>
        <taxon>Magnoliopsida</taxon>
        <taxon>eudicotyledons</taxon>
        <taxon>Gunneridae</taxon>
        <taxon>Pentapetalae</taxon>
        <taxon>rosids</taxon>
        <taxon>fabids</taxon>
        <taxon>Fagales</taxon>
        <taxon>Fagaceae</taxon>
        <taxon>Lithocarpus</taxon>
    </lineage>
</organism>
<keyword evidence="2" id="KW-1185">Reference proteome</keyword>